<evidence type="ECO:0000313" key="2">
    <source>
        <dbReference type="Proteomes" id="UP000299102"/>
    </source>
</evidence>
<name>A0A4C1TJ77_EUMVA</name>
<dbReference type="Proteomes" id="UP000299102">
    <property type="component" value="Unassembled WGS sequence"/>
</dbReference>
<organism evidence="1 2">
    <name type="scientific">Eumeta variegata</name>
    <name type="common">Bagworm moth</name>
    <name type="synonym">Eumeta japonica</name>
    <dbReference type="NCBI Taxonomy" id="151549"/>
    <lineage>
        <taxon>Eukaryota</taxon>
        <taxon>Metazoa</taxon>
        <taxon>Ecdysozoa</taxon>
        <taxon>Arthropoda</taxon>
        <taxon>Hexapoda</taxon>
        <taxon>Insecta</taxon>
        <taxon>Pterygota</taxon>
        <taxon>Neoptera</taxon>
        <taxon>Endopterygota</taxon>
        <taxon>Lepidoptera</taxon>
        <taxon>Glossata</taxon>
        <taxon>Ditrysia</taxon>
        <taxon>Tineoidea</taxon>
        <taxon>Psychidae</taxon>
        <taxon>Oiketicinae</taxon>
        <taxon>Eumeta</taxon>
    </lineage>
</organism>
<protein>
    <submittedName>
        <fullName evidence="1">Uncharacterized protein</fullName>
    </submittedName>
</protein>
<dbReference type="EMBL" id="BGZK01000057">
    <property type="protein sequence ID" value="GBP13487.1"/>
    <property type="molecule type" value="Genomic_DNA"/>
</dbReference>
<comment type="caution">
    <text evidence="1">The sequence shown here is derived from an EMBL/GenBank/DDBJ whole genome shotgun (WGS) entry which is preliminary data.</text>
</comment>
<reference evidence="1 2" key="1">
    <citation type="journal article" date="2019" name="Commun. Biol.">
        <title>The bagworm genome reveals a unique fibroin gene that provides high tensile strength.</title>
        <authorList>
            <person name="Kono N."/>
            <person name="Nakamura H."/>
            <person name="Ohtoshi R."/>
            <person name="Tomita M."/>
            <person name="Numata K."/>
            <person name="Arakawa K."/>
        </authorList>
    </citation>
    <scope>NUCLEOTIDE SEQUENCE [LARGE SCALE GENOMIC DNA]</scope>
</reference>
<gene>
    <name evidence="1" type="ORF">EVAR_4234_1</name>
</gene>
<keyword evidence="2" id="KW-1185">Reference proteome</keyword>
<evidence type="ECO:0000313" key="1">
    <source>
        <dbReference type="EMBL" id="GBP13487.1"/>
    </source>
</evidence>
<proteinExistence type="predicted"/>
<sequence>MPYGNAGTFSDGFFHQPSVPLTTSIGILLHRYRTGISNYHGGSQPPEIRGICPKWTHLLPGPRSETLLKNIILERLQALMGSHGNYAMQRSSRT</sequence>
<accession>A0A4C1TJ77</accession>
<dbReference type="AlphaFoldDB" id="A0A4C1TJ77"/>